<name>A0A5C0B3D5_9BURK</name>
<proteinExistence type="predicted"/>
<keyword evidence="1" id="KW-0812">Transmembrane</keyword>
<evidence type="ECO:0000256" key="1">
    <source>
        <dbReference type="SAM" id="Phobius"/>
    </source>
</evidence>
<organism evidence="2 3">
    <name type="scientific">Pigmentiphaga aceris</name>
    <dbReference type="NCBI Taxonomy" id="1940612"/>
    <lineage>
        <taxon>Bacteria</taxon>
        <taxon>Pseudomonadati</taxon>
        <taxon>Pseudomonadota</taxon>
        <taxon>Betaproteobacteria</taxon>
        <taxon>Burkholderiales</taxon>
        <taxon>Alcaligenaceae</taxon>
        <taxon>Pigmentiphaga</taxon>
    </lineage>
</organism>
<evidence type="ECO:0000313" key="3">
    <source>
        <dbReference type="Proteomes" id="UP000325161"/>
    </source>
</evidence>
<keyword evidence="1" id="KW-0472">Membrane</keyword>
<dbReference type="EMBL" id="CP043046">
    <property type="protein sequence ID" value="QEI07720.1"/>
    <property type="molecule type" value="Genomic_DNA"/>
</dbReference>
<dbReference type="KEGG" id="pacr:FXN63_19150"/>
<reference evidence="2 3" key="1">
    <citation type="submission" date="2019-08" db="EMBL/GenBank/DDBJ databases">
        <title>Amphibian skin-associated Pigmentiphaga: genome sequence and occurrence across geography and hosts.</title>
        <authorList>
            <person name="Bletz M.C."/>
            <person name="Bunk B."/>
            <person name="Sproeer C."/>
            <person name="Biwer P."/>
            <person name="Reiter S."/>
            <person name="Rabemananjara F.C.E."/>
            <person name="Schulz S."/>
            <person name="Overmann J."/>
            <person name="Vences M."/>
        </authorList>
    </citation>
    <scope>NUCLEOTIDE SEQUENCE [LARGE SCALE GENOMIC DNA]</scope>
    <source>
        <strain evidence="2 3">Mada1488</strain>
    </source>
</reference>
<dbReference type="AlphaFoldDB" id="A0A5C0B3D5"/>
<dbReference type="OrthoDB" id="8900503at2"/>
<dbReference type="Proteomes" id="UP000325161">
    <property type="component" value="Chromosome"/>
</dbReference>
<sequence length="466" mass="48136">MCQPIHRDRGRIGPLSIKGARRLGGRGAIPSAQQQGGVFLLELGLALMLALIGATWAGAHLMQAVRDGQAEGTGTYLLAVKGAMDSAIAGNFQAYARGLPLTNADGSTRFADPMTPTLAELRTLGHLPTTFPDITPAGQAVQIQIRRDAAKCPGIGCRIDALIHTRTPFRKSQDDIDYQAAALAVSSMQGWGGAAWFDEPGKIRGSAFNVDNPVSSSAGGIVAAIAMLDTSMWNQFVRVGDDRDPALQGNLSVNGAMSTARVGVRETAVPNSACTATDFANAANPALATINLAENTEYAKTSTGGLVACVNNTWRSIAVVATVGTACGDAAYPEGTLGADVSGAGLLCRDATWSPVSQWLSRYTIMTTHLAPATLSASPTATTINKPVCGVSGGVAGTPHVYVIPQSIHNTGSFALTGSRNGDNISVSGTMTLNPTNFQATNAGNGWQVAVPANSQGVVVTYCSYS</sequence>
<keyword evidence="1" id="KW-1133">Transmembrane helix</keyword>
<evidence type="ECO:0008006" key="4">
    <source>
        <dbReference type="Google" id="ProtNLM"/>
    </source>
</evidence>
<accession>A0A5C0B3D5</accession>
<keyword evidence="3" id="KW-1185">Reference proteome</keyword>
<gene>
    <name evidence="2" type="ORF">FXN63_19150</name>
</gene>
<feature type="transmembrane region" description="Helical" evidence="1">
    <location>
        <begin position="38"/>
        <end position="59"/>
    </location>
</feature>
<protein>
    <recommendedName>
        <fullName evidence="4">Shufflon system plasmid conjugative transfer pilus tip adhesin PilV</fullName>
    </recommendedName>
</protein>
<dbReference type="RefSeq" id="WP_148816767.1">
    <property type="nucleotide sequence ID" value="NZ_CP043046.1"/>
</dbReference>
<evidence type="ECO:0000313" key="2">
    <source>
        <dbReference type="EMBL" id="QEI07720.1"/>
    </source>
</evidence>